<dbReference type="VEuPathDB" id="FungiDB:I7I51_05550"/>
<gene>
    <name evidence="1" type="ORF">I7I51_05550</name>
</gene>
<protein>
    <submittedName>
        <fullName evidence="1">Uncharacterized protein</fullName>
    </submittedName>
</protein>
<evidence type="ECO:0000313" key="2">
    <source>
        <dbReference type="Proteomes" id="UP000663671"/>
    </source>
</evidence>
<dbReference type="AlphaFoldDB" id="A0A8A1M995"/>
<sequence length="105" mass="11173">MSAAEAYMCGALVRDRQPRANTSPRTSSRTDIYLEILLYMKLQNQIKQSNQVRVLEPADISNVTSSFTVVALVAIPLIGMTTSGDSGSGGDGGDGMGSKLVHQII</sequence>
<evidence type="ECO:0000313" key="1">
    <source>
        <dbReference type="EMBL" id="QSS60747.1"/>
    </source>
</evidence>
<proteinExistence type="predicted"/>
<reference evidence="1" key="1">
    <citation type="submission" date="2021-01" db="EMBL/GenBank/DDBJ databases">
        <title>Chromosome-level genome assembly of a human fungal pathogen reveals clustering of transcriptionally co-regulated genes.</title>
        <authorList>
            <person name="Voorhies M."/>
            <person name="Cohen S."/>
            <person name="Shea T.P."/>
            <person name="Petrus S."/>
            <person name="Munoz J.F."/>
            <person name="Poplawski S."/>
            <person name="Goldman W.E."/>
            <person name="Michael T."/>
            <person name="Cuomo C.A."/>
            <person name="Sil A."/>
            <person name="Beyhan S."/>
        </authorList>
    </citation>
    <scope>NUCLEOTIDE SEQUENCE</scope>
    <source>
        <strain evidence="1">WU24</strain>
    </source>
</reference>
<accession>A0A8A1M995</accession>
<organism evidence="1 2">
    <name type="scientific">Ajellomyces capsulatus</name>
    <name type="common">Darling's disease fungus</name>
    <name type="synonym">Histoplasma capsulatum</name>
    <dbReference type="NCBI Taxonomy" id="5037"/>
    <lineage>
        <taxon>Eukaryota</taxon>
        <taxon>Fungi</taxon>
        <taxon>Dikarya</taxon>
        <taxon>Ascomycota</taxon>
        <taxon>Pezizomycotina</taxon>
        <taxon>Eurotiomycetes</taxon>
        <taxon>Eurotiomycetidae</taxon>
        <taxon>Onygenales</taxon>
        <taxon>Ajellomycetaceae</taxon>
        <taxon>Histoplasma</taxon>
    </lineage>
</organism>
<dbReference type="Proteomes" id="UP000663671">
    <property type="component" value="Chromosome 4"/>
</dbReference>
<name>A0A8A1M995_AJECA</name>
<dbReference type="EMBL" id="CP069110">
    <property type="protein sequence ID" value="QSS60747.1"/>
    <property type="molecule type" value="Genomic_DNA"/>
</dbReference>